<gene>
    <name evidence="12" type="ORF">UU65_C0004G0015</name>
</gene>
<keyword evidence="4" id="KW-0378">Hydrolase</keyword>
<dbReference type="InterPro" id="IPR004504">
    <property type="entry name" value="DNA_repair_RadA"/>
</dbReference>
<organism evidence="12 13">
    <name type="scientific">candidate division CPR2 bacterium GW2011_GWC1_41_48</name>
    <dbReference type="NCBI Taxonomy" id="1618344"/>
    <lineage>
        <taxon>Bacteria</taxon>
        <taxon>Bacteria division CPR2</taxon>
    </lineage>
</organism>
<dbReference type="GO" id="GO:0005829">
    <property type="term" value="C:cytosol"/>
    <property type="evidence" value="ECO:0007669"/>
    <property type="project" value="TreeGrafter"/>
</dbReference>
<dbReference type="GO" id="GO:0016787">
    <property type="term" value="F:hydrolase activity"/>
    <property type="evidence" value="ECO:0007669"/>
    <property type="project" value="UniProtKB-KW"/>
</dbReference>
<dbReference type="PANTHER" id="PTHR32472">
    <property type="entry name" value="DNA REPAIR PROTEIN RADA"/>
    <property type="match status" value="1"/>
</dbReference>
<proteinExistence type="inferred from homology"/>
<feature type="domain" description="RecA family profile 1" evidence="11">
    <location>
        <begin position="1"/>
        <end position="148"/>
    </location>
</feature>
<dbReference type="SUPFAM" id="SSF52540">
    <property type="entry name" value="P-loop containing nucleoside triphosphate hydrolases"/>
    <property type="match status" value="1"/>
</dbReference>
<keyword evidence="10" id="KW-0862">Zinc</keyword>
<keyword evidence="7 10" id="KW-0238">DNA-binding</keyword>
<dbReference type="Gene3D" id="3.40.50.300">
    <property type="entry name" value="P-loop containing nucleotide triphosphate hydrolases"/>
    <property type="match status" value="1"/>
</dbReference>
<evidence type="ECO:0000256" key="2">
    <source>
        <dbReference type="ARBA" id="ARBA00022741"/>
    </source>
</evidence>
<keyword evidence="2 10" id="KW-0547">Nucleotide-binding</keyword>
<protein>
    <recommendedName>
        <fullName evidence="9 10">DNA repair protein RadA</fullName>
    </recommendedName>
</protein>
<keyword evidence="8 10" id="KW-0234">DNA repair</keyword>
<keyword evidence="3 10" id="KW-0227">DNA damage</keyword>
<dbReference type="PRINTS" id="PR01874">
    <property type="entry name" value="DNAREPAIRADA"/>
</dbReference>
<keyword evidence="10" id="KW-0863">Zinc-finger</keyword>
<evidence type="ECO:0000256" key="9">
    <source>
        <dbReference type="NCBIfam" id="TIGR00416"/>
    </source>
</evidence>
<evidence type="ECO:0000313" key="12">
    <source>
        <dbReference type="EMBL" id="KKS08804.1"/>
    </source>
</evidence>
<keyword evidence="6" id="KW-0346">Stress response</keyword>
<keyword evidence="1 10" id="KW-0479">Metal-binding</keyword>
<dbReference type="InterPro" id="IPR014721">
    <property type="entry name" value="Ribsml_uS5_D2-typ_fold_subgr"/>
</dbReference>
<evidence type="ECO:0000256" key="5">
    <source>
        <dbReference type="ARBA" id="ARBA00022840"/>
    </source>
</evidence>
<dbReference type="GO" id="GO:0003684">
    <property type="term" value="F:damaged DNA binding"/>
    <property type="evidence" value="ECO:0007669"/>
    <property type="project" value="InterPro"/>
</dbReference>
<dbReference type="GO" id="GO:0008270">
    <property type="term" value="F:zinc ion binding"/>
    <property type="evidence" value="ECO:0007669"/>
    <property type="project" value="UniProtKB-KW"/>
</dbReference>
<dbReference type="NCBIfam" id="TIGR00416">
    <property type="entry name" value="sms"/>
    <property type="match status" value="1"/>
</dbReference>
<evidence type="ECO:0000256" key="10">
    <source>
        <dbReference type="RuleBase" id="RU003555"/>
    </source>
</evidence>
<evidence type="ECO:0000256" key="3">
    <source>
        <dbReference type="ARBA" id="ARBA00022763"/>
    </source>
</evidence>
<dbReference type="Pfam" id="PF13481">
    <property type="entry name" value="AAA_25"/>
    <property type="match status" value="1"/>
</dbReference>
<evidence type="ECO:0000256" key="6">
    <source>
        <dbReference type="ARBA" id="ARBA00023016"/>
    </source>
</evidence>
<dbReference type="PROSITE" id="PS50162">
    <property type="entry name" value="RECA_2"/>
    <property type="match status" value="1"/>
</dbReference>
<evidence type="ECO:0000313" key="13">
    <source>
        <dbReference type="Proteomes" id="UP000033869"/>
    </source>
</evidence>
<accession>A0A0G0W750</accession>
<evidence type="ECO:0000256" key="4">
    <source>
        <dbReference type="ARBA" id="ARBA00022801"/>
    </source>
</evidence>
<sequence>MRIKTGAVETDRVLGGGIVPGSLVLLGGDPGIGKSTLVLQIASSLSKSNKKVLYVSGEESPNQIKIRSDRLGTDVNNIFVLGETEINSIIQSTASFKPDVLIVDSIQTVYAAELSSAPGNVSQISYITNKLLEFAKKNNVATFIIGHVTKEGNIAGPRVLEHLVDVVLYLEGDRYGHFRVLRGVKNRFGSTNEAGIFEMAEKGLNEVQNPSLALLSQKSNSPGSIVFPAMEGTRPILVEVQALTSTTPFGYPARKTSGFDTNRLQLLATVLQKRAGVDLSNQDIYVNIIGGMTLKEPALDLPVCLSIVSAFKNKEIPSDIVAFGEIGLSGEIRGVNNIEKRVLEAEKLGFKKGIIGAGQNAVKSNLKIFTPKTITEAFRYAFRD</sequence>
<dbReference type="AlphaFoldDB" id="A0A0G0W750"/>
<evidence type="ECO:0000256" key="7">
    <source>
        <dbReference type="ARBA" id="ARBA00023125"/>
    </source>
</evidence>
<dbReference type="FunFam" id="3.40.50.300:FF:000050">
    <property type="entry name" value="DNA repair protein RadA"/>
    <property type="match status" value="1"/>
</dbReference>
<dbReference type="EMBL" id="LCBL01000004">
    <property type="protein sequence ID" value="KKS08804.1"/>
    <property type="molecule type" value="Genomic_DNA"/>
</dbReference>
<reference evidence="12 13" key="1">
    <citation type="journal article" date="2015" name="Nature">
        <title>rRNA introns, odd ribosomes, and small enigmatic genomes across a large radiation of phyla.</title>
        <authorList>
            <person name="Brown C.T."/>
            <person name="Hug L.A."/>
            <person name="Thomas B.C."/>
            <person name="Sharon I."/>
            <person name="Castelle C.J."/>
            <person name="Singh A."/>
            <person name="Wilkins M.J."/>
            <person name="Williams K.H."/>
            <person name="Banfield J.F."/>
        </authorList>
    </citation>
    <scope>NUCLEOTIDE SEQUENCE [LARGE SCALE GENOMIC DNA]</scope>
</reference>
<dbReference type="GO" id="GO:0140664">
    <property type="term" value="F:ATP-dependent DNA damage sensor activity"/>
    <property type="evidence" value="ECO:0007669"/>
    <property type="project" value="InterPro"/>
</dbReference>
<dbReference type="SUPFAM" id="SSF54211">
    <property type="entry name" value="Ribosomal protein S5 domain 2-like"/>
    <property type="match status" value="1"/>
</dbReference>
<comment type="function">
    <text evidence="10">DNA-dependent ATPase involved in processing of recombination intermediates, plays a role in repairing DNA breaks. Stimulates the branch migration of RecA-mediated strand transfer reactions, allowing the 3' invading strand to extend heteroduplex DNA faster. Binds ssDNA in the presence of ADP but not other nucleotides, has ATPase activity that is stimulated by ssDNA and various branched DNA structures, but inhibited by SSB. Does not have RecA's homology-searching function.</text>
</comment>
<dbReference type="GO" id="GO:0005524">
    <property type="term" value="F:ATP binding"/>
    <property type="evidence" value="ECO:0007669"/>
    <property type="project" value="UniProtKB-UniRule"/>
</dbReference>
<dbReference type="PANTHER" id="PTHR32472:SF10">
    <property type="entry name" value="DNA REPAIR PROTEIN RADA-LIKE PROTEIN"/>
    <property type="match status" value="1"/>
</dbReference>
<evidence type="ECO:0000259" key="11">
    <source>
        <dbReference type="PROSITE" id="PS50162"/>
    </source>
</evidence>
<dbReference type="Proteomes" id="UP000033869">
    <property type="component" value="Unassembled WGS sequence"/>
</dbReference>
<dbReference type="Pfam" id="PF13541">
    <property type="entry name" value="ChlI"/>
    <property type="match status" value="1"/>
</dbReference>
<dbReference type="SMART" id="SM00382">
    <property type="entry name" value="AAA"/>
    <property type="match status" value="1"/>
</dbReference>
<dbReference type="InterPro" id="IPR027417">
    <property type="entry name" value="P-loop_NTPase"/>
</dbReference>
<comment type="similarity">
    <text evidence="10">Belongs to the RecA family. RadA subfamily.</text>
</comment>
<dbReference type="InterPro" id="IPR003593">
    <property type="entry name" value="AAA+_ATPase"/>
</dbReference>
<keyword evidence="5 10" id="KW-0067">ATP-binding</keyword>
<evidence type="ECO:0000256" key="1">
    <source>
        <dbReference type="ARBA" id="ARBA00022723"/>
    </source>
</evidence>
<name>A0A0G0W750_UNCC2</name>
<comment type="caution">
    <text evidence="12">The sequence shown here is derived from an EMBL/GenBank/DDBJ whole genome shotgun (WGS) entry which is preliminary data.</text>
</comment>
<dbReference type="PATRIC" id="fig|1618344.3.peg.937"/>
<dbReference type="Gene3D" id="3.30.230.10">
    <property type="match status" value="1"/>
</dbReference>
<dbReference type="GO" id="GO:0000725">
    <property type="term" value="P:recombinational repair"/>
    <property type="evidence" value="ECO:0007669"/>
    <property type="project" value="TreeGrafter"/>
</dbReference>
<dbReference type="InterPro" id="IPR020568">
    <property type="entry name" value="Ribosomal_Su5_D2-typ_SF"/>
</dbReference>
<dbReference type="InterPro" id="IPR020588">
    <property type="entry name" value="RecA_ATP-bd"/>
</dbReference>
<evidence type="ECO:0000256" key="8">
    <source>
        <dbReference type="ARBA" id="ARBA00023204"/>
    </source>
</evidence>